<keyword evidence="3" id="KW-0646">Protease inhibitor</keyword>
<name>A0A0M4EFH8_DROBS</name>
<dbReference type="GO" id="GO:0005615">
    <property type="term" value="C:extracellular space"/>
    <property type="evidence" value="ECO:0007669"/>
    <property type="project" value="TreeGrafter"/>
</dbReference>
<keyword evidence="5" id="KW-1015">Disulfide bond</keyword>
<dbReference type="PANTHER" id="PTHR10083:SF217">
    <property type="entry name" value="BOOPHILIN-H2"/>
    <property type="match status" value="1"/>
</dbReference>
<dbReference type="GO" id="GO:0004867">
    <property type="term" value="F:serine-type endopeptidase inhibitor activity"/>
    <property type="evidence" value="ECO:0007669"/>
    <property type="project" value="UniProtKB-KW"/>
</dbReference>
<dbReference type="PRINTS" id="PR00759">
    <property type="entry name" value="BASICPTASE"/>
</dbReference>
<organism evidence="8 9">
    <name type="scientific">Drosophila busckii</name>
    <name type="common">Fruit fly</name>
    <dbReference type="NCBI Taxonomy" id="30019"/>
    <lineage>
        <taxon>Eukaryota</taxon>
        <taxon>Metazoa</taxon>
        <taxon>Ecdysozoa</taxon>
        <taxon>Arthropoda</taxon>
        <taxon>Hexapoda</taxon>
        <taxon>Insecta</taxon>
        <taxon>Pterygota</taxon>
        <taxon>Neoptera</taxon>
        <taxon>Endopterygota</taxon>
        <taxon>Diptera</taxon>
        <taxon>Brachycera</taxon>
        <taxon>Muscomorpha</taxon>
        <taxon>Ephydroidea</taxon>
        <taxon>Drosophilidae</taxon>
        <taxon>Drosophila</taxon>
    </lineage>
</organism>
<accession>A0A0M4EFH8</accession>
<reference evidence="8 9" key="1">
    <citation type="submission" date="2015-08" db="EMBL/GenBank/DDBJ databases">
        <title>Ancestral chromatin configuration constrains chromatin evolution on differentiating sex chromosomes in Drosophila.</title>
        <authorList>
            <person name="Zhou Q."/>
            <person name="Bachtrog D."/>
        </authorList>
    </citation>
    <scope>NUCLEOTIDE SEQUENCE [LARGE SCALE GENOMIC DNA]</scope>
    <source>
        <tissue evidence="8">Whole larvae</tissue>
    </source>
</reference>
<keyword evidence="9" id="KW-1185">Reference proteome</keyword>
<feature type="domain" description="BPTI/Kunitz inhibitor" evidence="7">
    <location>
        <begin position="42"/>
        <end position="92"/>
    </location>
</feature>
<dbReference type="Proteomes" id="UP000494163">
    <property type="component" value="Chromosome 3R"/>
</dbReference>
<dbReference type="CDD" id="cd00109">
    <property type="entry name" value="Kunitz-type"/>
    <property type="match status" value="1"/>
</dbReference>
<dbReference type="AlphaFoldDB" id="A0A0M4EFH8"/>
<evidence type="ECO:0000256" key="5">
    <source>
        <dbReference type="ARBA" id="ARBA00023157"/>
    </source>
</evidence>
<evidence type="ECO:0000313" key="8">
    <source>
        <dbReference type="EMBL" id="ALC46928.1"/>
    </source>
</evidence>
<dbReference type="PROSITE" id="PS50279">
    <property type="entry name" value="BPTI_KUNITZ_2"/>
    <property type="match status" value="1"/>
</dbReference>
<comment type="subcellular location">
    <subcellularLocation>
        <location evidence="1">Secreted</location>
    </subcellularLocation>
</comment>
<evidence type="ECO:0000256" key="2">
    <source>
        <dbReference type="ARBA" id="ARBA00022525"/>
    </source>
</evidence>
<dbReference type="Pfam" id="PF00014">
    <property type="entry name" value="Kunitz_BPTI"/>
    <property type="match status" value="1"/>
</dbReference>
<evidence type="ECO:0000256" key="3">
    <source>
        <dbReference type="ARBA" id="ARBA00022690"/>
    </source>
</evidence>
<dbReference type="InterPro" id="IPR050098">
    <property type="entry name" value="TFPI/VKTCI-like"/>
</dbReference>
<evidence type="ECO:0000259" key="7">
    <source>
        <dbReference type="PROSITE" id="PS50279"/>
    </source>
</evidence>
<sequence>MLRLTLMLLLASWAYAQFYPPILQDPQSNRQAILDKIAYTICNSRSSYGNCKGHRQLWYFNTRRGYCQRFTYSNCGGNRNRFYTKDDCNEFCAERFKVWRNLPPV</sequence>
<dbReference type="Gene3D" id="4.10.410.10">
    <property type="entry name" value="Pancreatic trypsin inhibitor Kunitz domain"/>
    <property type="match status" value="1"/>
</dbReference>
<feature type="chain" id="PRO_5005793476" evidence="6">
    <location>
        <begin position="17"/>
        <end position="105"/>
    </location>
</feature>
<dbReference type="SUPFAM" id="SSF57362">
    <property type="entry name" value="BPTI-like"/>
    <property type="match status" value="1"/>
</dbReference>
<dbReference type="InterPro" id="IPR002223">
    <property type="entry name" value="Kunitz_BPTI"/>
</dbReference>
<dbReference type="SMART" id="SM00131">
    <property type="entry name" value="KU"/>
    <property type="match status" value="1"/>
</dbReference>
<evidence type="ECO:0000256" key="6">
    <source>
        <dbReference type="SAM" id="SignalP"/>
    </source>
</evidence>
<evidence type="ECO:0000313" key="9">
    <source>
        <dbReference type="Proteomes" id="UP000494163"/>
    </source>
</evidence>
<dbReference type="InterPro" id="IPR036880">
    <property type="entry name" value="Kunitz_BPTI_sf"/>
</dbReference>
<dbReference type="STRING" id="30019.A0A0M4EFH8"/>
<evidence type="ECO:0000256" key="1">
    <source>
        <dbReference type="ARBA" id="ARBA00004613"/>
    </source>
</evidence>
<protein>
    <submittedName>
        <fullName evidence="8">CG42828</fullName>
    </submittedName>
</protein>
<keyword evidence="2" id="KW-0964">Secreted</keyword>
<feature type="signal peptide" evidence="6">
    <location>
        <begin position="1"/>
        <end position="16"/>
    </location>
</feature>
<gene>
    <name evidence="8" type="ORF">Dbus_chr3Rg1678</name>
</gene>
<proteinExistence type="predicted"/>
<dbReference type="OMA" id="KINKAIC"/>
<dbReference type="EMBL" id="CP012526">
    <property type="protein sequence ID" value="ALC46928.1"/>
    <property type="molecule type" value="Genomic_DNA"/>
</dbReference>
<dbReference type="PANTHER" id="PTHR10083">
    <property type="entry name" value="KUNITZ-TYPE PROTEASE INHIBITOR-RELATED"/>
    <property type="match status" value="1"/>
</dbReference>
<evidence type="ECO:0000256" key="4">
    <source>
        <dbReference type="ARBA" id="ARBA00022900"/>
    </source>
</evidence>
<keyword evidence="6" id="KW-0732">Signal</keyword>
<keyword evidence="4" id="KW-0722">Serine protease inhibitor</keyword>
<dbReference type="SMR" id="A0A0M4EFH8"/>